<dbReference type="EMBL" id="MDHJ01000001">
    <property type="protein sequence ID" value="OUE08436.1"/>
    <property type="molecule type" value="Genomic_DNA"/>
</dbReference>
<keyword evidence="1" id="KW-0560">Oxidoreductase</keyword>
<gene>
    <name evidence="2" type="primary">ped_2</name>
    <name evidence="2" type="ORF">CMsap09_05775</name>
</gene>
<sequence length="298" mass="31810">MTGPLEGRTVVITGASSGIGRIAARELHDRGADIVVVGRDPERTRGIAAELGARHVLADMDRLHDVRALAAKLLDSCPRIHVLALNAGSLVPRRAMTVDGHETTFQRNVLAPFLLTRLLLPRLEETQDGLRGAESPVRVIGTASRANLWGRVRLDDLDWRKRPWLGGWQAYGTSKAMMILMMRTLAERVGPLGIEACSFHPGLVRTSFGSDSTVMKAVLALSMGAYGISAEAGAVPLVQLASVPDVAAPNGTYFDQLTPDGRTTAQAADRRLGRELWAALELASGTDGAPTRAGGIRG</sequence>
<evidence type="ECO:0000256" key="1">
    <source>
        <dbReference type="ARBA" id="ARBA00023002"/>
    </source>
</evidence>
<dbReference type="Proteomes" id="UP000195106">
    <property type="component" value="Unassembled WGS sequence"/>
</dbReference>
<dbReference type="PANTHER" id="PTHR43157">
    <property type="entry name" value="PHOSPHATIDYLINOSITOL-GLYCAN BIOSYNTHESIS CLASS F PROTEIN-RELATED"/>
    <property type="match status" value="1"/>
</dbReference>
<dbReference type="Gene3D" id="3.40.50.720">
    <property type="entry name" value="NAD(P)-binding Rossmann-like Domain"/>
    <property type="match status" value="1"/>
</dbReference>
<dbReference type="Pfam" id="PF00106">
    <property type="entry name" value="adh_short"/>
    <property type="match status" value="1"/>
</dbReference>
<name>A0A251XSE2_9MICO</name>
<dbReference type="SUPFAM" id="SSF51735">
    <property type="entry name" value="NAD(P)-binding Rossmann-fold domains"/>
    <property type="match status" value="1"/>
</dbReference>
<dbReference type="PANTHER" id="PTHR43157:SF31">
    <property type="entry name" value="PHOSPHATIDYLINOSITOL-GLYCAN BIOSYNTHESIS CLASS F PROTEIN"/>
    <property type="match status" value="1"/>
</dbReference>
<comment type="caution">
    <text evidence="2">The sequence shown here is derived from an EMBL/GenBank/DDBJ whole genome shotgun (WGS) entry which is preliminary data.</text>
</comment>
<proteinExistence type="predicted"/>
<organism evidence="2 3">
    <name type="scientific">Clavibacter michiganensis</name>
    <dbReference type="NCBI Taxonomy" id="28447"/>
    <lineage>
        <taxon>Bacteria</taxon>
        <taxon>Bacillati</taxon>
        <taxon>Actinomycetota</taxon>
        <taxon>Actinomycetes</taxon>
        <taxon>Micrococcales</taxon>
        <taxon>Microbacteriaceae</taxon>
        <taxon>Clavibacter</taxon>
    </lineage>
</organism>
<dbReference type="InterPro" id="IPR036291">
    <property type="entry name" value="NAD(P)-bd_dom_sf"/>
</dbReference>
<dbReference type="PRINTS" id="PR00081">
    <property type="entry name" value="GDHRDH"/>
</dbReference>
<evidence type="ECO:0000313" key="2">
    <source>
        <dbReference type="EMBL" id="OUE08436.1"/>
    </source>
</evidence>
<dbReference type="GO" id="GO:0016491">
    <property type="term" value="F:oxidoreductase activity"/>
    <property type="evidence" value="ECO:0007669"/>
    <property type="project" value="UniProtKB-KW"/>
</dbReference>
<protein>
    <submittedName>
        <fullName evidence="2">(S)-1-Phenylethanol dehydrogenase</fullName>
    </submittedName>
</protein>
<dbReference type="InterPro" id="IPR002347">
    <property type="entry name" value="SDR_fam"/>
</dbReference>
<reference evidence="2 3" key="1">
    <citation type="submission" date="2016-08" db="EMBL/GenBank/DDBJ databases">
        <title>Genome sequence of Clavibacter michiganensis spp. strain CASJ009.</title>
        <authorList>
            <person name="Thapa S.P."/>
            <person name="Coaker G."/>
        </authorList>
    </citation>
    <scope>NUCLEOTIDE SEQUENCE [LARGE SCALE GENOMIC DNA]</scope>
    <source>
        <strain evidence="2">CASJ009</strain>
    </source>
</reference>
<dbReference type="AlphaFoldDB" id="A0A251XSE2"/>
<evidence type="ECO:0000313" key="3">
    <source>
        <dbReference type="Proteomes" id="UP000195106"/>
    </source>
</evidence>
<accession>A0A251XSE2</accession>